<reference evidence="1" key="2">
    <citation type="journal article" date="2015" name="Data Brief">
        <title>Shoot transcriptome of the giant reed, Arundo donax.</title>
        <authorList>
            <person name="Barrero R.A."/>
            <person name="Guerrero F.D."/>
            <person name="Moolhuijzen P."/>
            <person name="Goolsby J.A."/>
            <person name="Tidwell J."/>
            <person name="Bellgard S.E."/>
            <person name="Bellgard M.I."/>
        </authorList>
    </citation>
    <scope>NUCLEOTIDE SEQUENCE</scope>
    <source>
        <tissue evidence="1">Shoot tissue taken approximately 20 cm above the soil surface</tissue>
    </source>
</reference>
<organism evidence="1">
    <name type="scientific">Arundo donax</name>
    <name type="common">Giant reed</name>
    <name type="synonym">Donax arundinaceus</name>
    <dbReference type="NCBI Taxonomy" id="35708"/>
    <lineage>
        <taxon>Eukaryota</taxon>
        <taxon>Viridiplantae</taxon>
        <taxon>Streptophyta</taxon>
        <taxon>Embryophyta</taxon>
        <taxon>Tracheophyta</taxon>
        <taxon>Spermatophyta</taxon>
        <taxon>Magnoliopsida</taxon>
        <taxon>Liliopsida</taxon>
        <taxon>Poales</taxon>
        <taxon>Poaceae</taxon>
        <taxon>PACMAD clade</taxon>
        <taxon>Arundinoideae</taxon>
        <taxon>Arundineae</taxon>
        <taxon>Arundo</taxon>
    </lineage>
</organism>
<proteinExistence type="predicted"/>
<name>A0A0A8YS82_ARUDO</name>
<dbReference type="EMBL" id="GBRH01268594">
    <property type="protein sequence ID" value="JAD29301.1"/>
    <property type="molecule type" value="Transcribed_RNA"/>
</dbReference>
<sequence length="18" mass="1917">MDSTSQYIEAGSKTALNT</sequence>
<reference evidence="1" key="1">
    <citation type="submission" date="2014-09" db="EMBL/GenBank/DDBJ databases">
        <authorList>
            <person name="Magalhaes I.L.F."/>
            <person name="Oliveira U."/>
            <person name="Santos F.R."/>
            <person name="Vidigal T.H.D.A."/>
            <person name="Brescovit A.D."/>
            <person name="Santos A.J."/>
        </authorList>
    </citation>
    <scope>NUCLEOTIDE SEQUENCE</scope>
    <source>
        <tissue evidence="1">Shoot tissue taken approximately 20 cm above the soil surface</tissue>
    </source>
</reference>
<dbReference type="AlphaFoldDB" id="A0A0A8YS82"/>
<evidence type="ECO:0000313" key="1">
    <source>
        <dbReference type="EMBL" id="JAD29301.1"/>
    </source>
</evidence>
<accession>A0A0A8YS82</accession>
<protein>
    <submittedName>
        <fullName evidence="1">Uncharacterized protein</fullName>
    </submittedName>
</protein>